<dbReference type="EnsemblMetazoa" id="ASIC022350-RA">
    <property type="protein sequence ID" value="ASIC022350-PA"/>
    <property type="gene ID" value="ASIC022350"/>
</dbReference>
<feature type="compositionally biased region" description="Low complexity" evidence="1">
    <location>
        <begin position="49"/>
        <end position="59"/>
    </location>
</feature>
<sequence length="65" mass="7046">MSSTPSSYLDNPPAKGKAADREIPRAYRTMSHETFLDDLMMAESHGGESQSSSSVVSSSFTDVLF</sequence>
<evidence type="ECO:0000313" key="2">
    <source>
        <dbReference type="EMBL" id="KFB53903.1"/>
    </source>
</evidence>
<gene>
    <name evidence="2" type="ORF">ZHAS_00022350</name>
</gene>
<feature type="region of interest" description="Disordered" evidence="1">
    <location>
        <begin position="1"/>
        <end position="24"/>
    </location>
</feature>
<organism evidence="2">
    <name type="scientific">Anopheles sinensis</name>
    <name type="common">Mosquito</name>
    <dbReference type="NCBI Taxonomy" id="74873"/>
    <lineage>
        <taxon>Eukaryota</taxon>
        <taxon>Metazoa</taxon>
        <taxon>Ecdysozoa</taxon>
        <taxon>Arthropoda</taxon>
        <taxon>Hexapoda</taxon>
        <taxon>Insecta</taxon>
        <taxon>Pterygota</taxon>
        <taxon>Neoptera</taxon>
        <taxon>Endopterygota</taxon>
        <taxon>Diptera</taxon>
        <taxon>Nematocera</taxon>
        <taxon>Culicoidea</taxon>
        <taxon>Culicidae</taxon>
        <taxon>Anophelinae</taxon>
        <taxon>Anopheles</taxon>
    </lineage>
</organism>
<dbReference type="Proteomes" id="UP000030765">
    <property type="component" value="Unassembled WGS sequence"/>
</dbReference>
<dbReference type="VEuPathDB" id="VectorBase:ASIC022350"/>
<name>A0A084WUK9_ANOSI</name>
<feature type="region of interest" description="Disordered" evidence="1">
    <location>
        <begin position="42"/>
        <end position="65"/>
    </location>
</feature>
<dbReference type="EMBL" id="KE525423">
    <property type="protein sequence ID" value="KFB53903.1"/>
    <property type="molecule type" value="Genomic_DNA"/>
</dbReference>
<dbReference type="EMBL" id="ATLV01027097">
    <property type="status" value="NOT_ANNOTATED_CDS"/>
    <property type="molecule type" value="Genomic_DNA"/>
</dbReference>
<accession>A0A084WUK9</accession>
<evidence type="ECO:0000313" key="4">
    <source>
        <dbReference type="Proteomes" id="UP000030765"/>
    </source>
</evidence>
<dbReference type="AlphaFoldDB" id="A0A084WUK9"/>
<protein>
    <submittedName>
        <fullName evidence="2 3">4-hydroxyphenylacetate permease hpaX</fullName>
    </submittedName>
</protein>
<keyword evidence="4" id="KW-1185">Reference proteome</keyword>
<evidence type="ECO:0000313" key="3">
    <source>
        <dbReference type="EnsemblMetazoa" id="ASIC022350-PA"/>
    </source>
</evidence>
<reference evidence="3" key="2">
    <citation type="submission" date="2020-05" db="UniProtKB">
        <authorList>
            <consortium name="EnsemblMetazoa"/>
        </authorList>
    </citation>
    <scope>IDENTIFICATION</scope>
</reference>
<proteinExistence type="predicted"/>
<evidence type="ECO:0000256" key="1">
    <source>
        <dbReference type="SAM" id="MobiDB-lite"/>
    </source>
</evidence>
<reference evidence="2 4" key="1">
    <citation type="journal article" date="2014" name="BMC Genomics">
        <title>Genome sequence of Anopheles sinensis provides insight into genetics basis of mosquito competence for malaria parasites.</title>
        <authorList>
            <person name="Zhou D."/>
            <person name="Zhang D."/>
            <person name="Ding G."/>
            <person name="Shi L."/>
            <person name="Hou Q."/>
            <person name="Ye Y."/>
            <person name="Xu Y."/>
            <person name="Zhou H."/>
            <person name="Xiong C."/>
            <person name="Li S."/>
            <person name="Yu J."/>
            <person name="Hong S."/>
            <person name="Yu X."/>
            <person name="Zou P."/>
            <person name="Chen C."/>
            <person name="Chang X."/>
            <person name="Wang W."/>
            <person name="Lv Y."/>
            <person name="Sun Y."/>
            <person name="Ma L."/>
            <person name="Shen B."/>
            <person name="Zhu C."/>
        </authorList>
    </citation>
    <scope>NUCLEOTIDE SEQUENCE [LARGE SCALE GENOMIC DNA]</scope>
</reference>